<proteinExistence type="inferred from homology"/>
<dbReference type="GO" id="GO:0042910">
    <property type="term" value="F:xenobiotic transmembrane transporter activity"/>
    <property type="evidence" value="ECO:0007669"/>
    <property type="project" value="InterPro"/>
</dbReference>
<keyword evidence="4 6" id="KW-1133">Transmembrane helix</keyword>
<dbReference type="InterPro" id="IPR002528">
    <property type="entry name" value="MATE_fam"/>
</dbReference>
<evidence type="ECO:0000256" key="3">
    <source>
        <dbReference type="ARBA" id="ARBA00022692"/>
    </source>
</evidence>
<keyword evidence="3 6" id="KW-0812">Transmembrane</keyword>
<keyword evidence="5 6" id="KW-0472">Membrane</keyword>
<dbReference type="Pfam" id="PF01554">
    <property type="entry name" value="MatE"/>
    <property type="match status" value="1"/>
</dbReference>
<dbReference type="Proteomes" id="UP000886124">
    <property type="component" value="Unassembled WGS sequence"/>
</dbReference>
<dbReference type="GO" id="GO:0015297">
    <property type="term" value="F:antiporter activity"/>
    <property type="evidence" value="ECO:0007669"/>
    <property type="project" value="InterPro"/>
</dbReference>
<comment type="subcellular location">
    <subcellularLocation>
        <location evidence="1">Membrane</location>
        <topology evidence="1">Multi-pass membrane protein</topology>
    </subcellularLocation>
</comment>
<dbReference type="GO" id="GO:0005886">
    <property type="term" value="C:plasma membrane"/>
    <property type="evidence" value="ECO:0007669"/>
    <property type="project" value="TreeGrafter"/>
</dbReference>
<organism evidence="7">
    <name type="scientific">Caldithrix abyssi</name>
    <dbReference type="NCBI Taxonomy" id="187145"/>
    <lineage>
        <taxon>Bacteria</taxon>
        <taxon>Pseudomonadati</taxon>
        <taxon>Calditrichota</taxon>
        <taxon>Calditrichia</taxon>
        <taxon>Calditrichales</taxon>
        <taxon>Calditrichaceae</taxon>
        <taxon>Caldithrix</taxon>
    </lineage>
</organism>
<accession>A0A7V5PP80</accession>
<comment type="caution">
    <text evidence="7">The sequence shown here is derived from an EMBL/GenBank/DDBJ whole genome shotgun (WGS) entry which is preliminary data.</text>
</comment>
<evidence type="ECO:0000256" key="6">
    <source>
        <dbReference type="SAM" id="Phobius"/>
    </source>
</evidence>
<sequence>MSALKRFFSINSDIFLRTLALVFAFSFFTAKSAEFGDNILAANSILLQLWMIFSYGIDGFAFAAESLTGKYVGAGVPSELKRVVRAIFYWGMGLGAVFSALYLALPDALARLFTGQEAVIALVHRYFFWTQWAPVLNSVCYIWDGIYIGATAARAMRNTSFVATFLIFLPLYYLTRHALGNHGMWLALTLFMAARGLSLYLLRNKHIYRLNPGG</sequence>
<name>A0A7V5PP80_CALAY</name>
<feature type="transmembrane region" description="Helical" evidence="6">
    <location>
        <begin position="48"/>
        <end position="67"/>
    </location>
</feature>
<dbReference type="EMBL" id="DROD01000286">
    <property type="protein sequence ID" value="HHJ52382.1"/>
    <property type="molecule type" value="Genomic_DNA"/>
</dbReference>
<dbReference type="AlphaFoldDB" id="A0A7V5PP80"/>
<evidence type="ECO:0000313" key="7">
    <source>
        <dbReference type="EMBL" id="HHJ52382.1"/>
    </source>
</evidence>
<feature type="transmembrane region" description="Helical" evidence="6">
    <location>
        <begin position="155"/>
        <end position="173"/>
    </location>
</feature>
<feature type="transmembrane region" description="Helical" evidence="6">
    <location>
        <begin position="126"/>
        <end position="143"/>
    </location>
</feature>
<evidence type="ECO:0000256" key="5">
    <source>
        <dbReference type="ARBA" id="ARBA00023136"/>
    </source>
</evidence>
<dbReference type="PANTHER" id="PTHR42893:SF46">
    <property type="entry name" value="PROTEIN DETOXIFICATION 44, CHLOROPLASTIC"/>
    <property type="match status" value="1"/>
</dbReference>
<feature type="transmembrane region" description="Helical" evidence="6">
    <location>
        <begin position="185"/>
        <end position="202"/>
    </location>
</feature>
<feature type="transmembrane region" description="Helical" evidence="6">
    <location>
        <begin position="87"/>
        <end position="106"/>
    </location>
</feature>
<evidence type="ECO:0008006" key="8">
    <source>
        <dbReference type="Google" id="ProtNLM"/>
    </source>
</evidence>
<dbReference type="InterPro" id="IPR044644">
    <property type="entry name" value="DinF-like"/>
</dbReference>
<evidence type="ECO:0000256" key="2">
    <source>
        <dbReference type="ARBA" id="ARBA00010199"/>
    </source>
</evidence>
<reference evidence="7" key="1">
    <citation type="journal article" date="2020" name="mSystems">
        <title>Genome- and Community-Level Interaction Insights into Carbon Utilization and Element Cycling Functions of Hydrothermarchaeota in Hydrothermal Sediment.</title>
        <authorList>
            <person name="Zhou Z."/>
            <person name="Liu Y."/>
            <person name="Xu W."/>
            <person name="Pan J."/>
            <person name="Luo Z.H."/>
            <person name="Li M."/>
        </authorList>
    </citation>
    <scope>NUCLEOTIDE SEQUENCE [LARGE SCALE GENOMIC DNA]</scope>
    <source>
        <strain evidence="7">HyVt-527</strain>
    </source>
</reference>
<evidence type="ECO:0000256" key="4">
    <source>
        <dbReference type="ARBA" id="ARBA00022989"/>
    </source>
</evidence>
<gene>
    <name evidence="7" type="ORF">ENJ89_04240</name>
</gene>
<comment type="similarity">
    <text evidence="2">Belongs to the multi antimicrobial extrusion (MATE) (TC 2.A.66.1) family.</text>
</comment>
<evidence type="ECO:0000256" key="1">
    <source>
        <dbReference type="ARBA" id="ARBA00004141"/>
    </source>
</evidence>
<dbReference type="PANTHER" id="PTHR42893">
    <property type="entry name" value="PROTEIN DETOXIFICATION 44, CHLOROPLASTIC-RELATED"/>
    <property type="match status" value="1"/>
</dbReference>
<protein>
    <recommendedName>
        <fullName evidence="8">MATE family efflux transporter</fullName>
    </recommendedName>
</protein>